<sequence length="250" mass="28477">MLKKTVIFLGSKPIGYECFAYLVAQREQLNIEVVGLLTQARKEFGNGHDLAALAADNGIPVFASLEQMPDCDVIYSVQYHEILKAQHIAKAQQVAVNLHMAPLPEYRGSNQFTFAILEEKKEFGTTIHTMLPGVDNGDIVFQKRFPIPEDCWVDDLYQLTFKASLNLFKQTLSHVITGNYKTVAQDLLVNKYGTSMHYRKEMKALKVIDLTWDKEKIQRYVRATSMPGFEPPYCFIDGERVYFTRQNPAG</sequence>
<keyword evidence="3" id="KW-1185">Reference proteome</keyword>
<evidence type="ECO:0000313" key="3">
    <source>
        <dbReference type="Proteomes" id="UP000239872"/>
    </source>
</evidence>
<organism evidence="2 3">
    <name type="scientific">Flavipsychrobacter stenotrophus</name>
    <dbReference type="NCBI Taxonomy" id="2077091"/>
    <lineage>
        <taxon>Bacteria</taxon>
        <taxon>Pseudomonadati</taxon>
        <taxon>Bacteroidota</taxon>
        <taxon>Chitinophagia</taxon>
        <taxon>Chitinophagales</taxon>
        <taxon>Chitinophagaceae</taxon>
        <taxon>Flavipsychrobacter</taxon>
    </lineage>
</organism>
<feature type="domain" description="Formyl transferase N-terminal" evidence="1">
    <location>
        <begin position="69"/>
        <end position="167"/>
    </location>
</feature>
<dbReference type="SUPFAM" id="SSF53328">
    <property type="entry name" value="Formyltransferase"/>
    <property type="match status" value="1"/>
</dbReference>
<comment type="caution">
    <text evidence="2">The sequence shown here is derived from an EMBL/GenBank/DDBJ whole genome shotgun (WGS) entry which is preliminary data.</text>
</comment>
<accession>A0A2S7SWI2</accession>
<name>A0A2S7SWI2_9BACT</name>
<dbReference type="GO" id="GO:0004479">
    <property type="term" value="F:methionyl-tRNA formyltransferase activity"/>
    <property type="evidence" value="ECO:0007669"/>
    <property type="project" value="TreeGrafter"/>
</dbReference>
<dbReference type="EMBL" id="PPSL01000002">
    <property type="protein sequence ID" value="PQJ11290.1"/>
    <property type="molecule type" value="Genomic_DNA"/>
</dbReference>
<dbReference type="Pfam" id="PF00551">
    <property type="entry name" value="Formyl_trans_N"/>
    <property type="match status" value="1"/>
</dbReference>
<dbReference type="InterPro" id="IPR002376">
    <property type="entry name" value="Formyl_transf_N"/>
</dbReference>
<dbReference type="PANTHER" id="PTHR11138:SF5">
    <property type="entry name" value="METHIONYL-TRNA FORMYLTRANSFERASE, MITOCHONDRIAL"/>
    <property type="match status" value="1"/>
</dbReference>
<dbReference type="Gene3D" id="3.40.50.12230">
    <property type="match status" value="1"/>
</dbReference>
<dbReference type="Proteomes" id="UP000239872">
    <property type="component" value="Unassembled WGS sequence"/>
</dbReference>
<reference evidence="2 3" key="1">
    <citation type="submission" date="2018-01" db="EMBL/GenBank/DDBJ databases">
        <title>A novel member of the phylum Bacteroidetes isolated from glacier ice.</title>
        <authorList>
            <person name="Liu Q."/>
            <person name="Xin Y.-H."/>
        </authorList>
    </citation>
    <scope>NUCLEOTIDE SEQUENCE [LARGE SCALE GENOMIC DNA]</scope>
    <source>
        <strain evidence="2 3">RB1R16</strain>
    </source>
</reference>
<dbReference type="OrthoDB" id="9802815at2"/>
<proteinExistence type="predicted"/>
<dbReference type="AlphaFoldDB" id="A0A2S7SWI2"/>
<dbReference type="GO" id="GO:0005829">
    <property type="term" value="C:cytosol"/>
    <property type="evidence" value="ECO:0007669"/>
    <property type="project" value="TreeGrafter"/>
</dbReference>
<dbReference type="InterPro" id="IPR036477">
    <property type="entry name" value="Formyl_transf_N_sf"/>
</dbReference>
<gene>
    <name evidence="2" type="ORF">CJD36_005665</name>
</gene>
<protein>
    <recommendedName>
        <fullName evidence="1">Formyl transferase N-terminal domain-containing protein</fullName>
    </recommendedName>
</protein>
<evidence type="ECO:0000313" key="2">
    <source>
        <dbReference type="EMBL" id="PQJ11290.1"/>
    </source>
</evidence>
<dbReference type="RefSeq" id="WP_105038169.1">
    <property type="nucleotide sequence ID" value="NZ_PPSL01000002.1"/>
</dbReference>
<evidence type="ECO:0000259" key="1">
    <source>
        <dbReference type="Pfam" id="PF00551"/>
    </source>
</evidence>
<dbReference type="PANTHER" id="PTHR11138">
    <property type="entry name" value="METHIONYL-TRNA FORMYLTRANSFERASE"/>
    <property type="match status" value="1"/>
</dbReference>